<dbReference type="InterPro" id="IPR036291">
    <property type="entry name" value="NAD(P)-bd_dom_sf"/>
</dbReference>
<dbReference type="Proteomes" id="UP000476281">
    <property type="component" value="Unassembled WGS sequence"/>
</dbReference>
<evidence type="ECO:0000313" key="3">
    <source>
        <dbReference type="Proteomes" id="UP000476281"/>
    </source>
</evidence>
<organism evidence="2 3">
    <name type="scientific">Enterobacter hormaechei</name>
    <dbReference type="NCBI Taxonomy" id="158836"/>
    <lineage>
        <taxon>Bacteria</taxon>
        <taxon>Pseudomonadati</taxon>
        <taxon>Pseudomonadota</taxon>
        <taxon>Gammaproteobacteria</taxon>
        <taxon>Enterobacterales</taxon>
        <taxon>Enterobacteriaceae</taxon>
        <taxon>Enterobacter</taxon>
        <taxon>Enterobacter cloacae complex</taxon>
    </lineage>
</organism>
<dbReference type="Gene3D" id="3.40.50.720">
    <property type="entry name" value="NAD(P)-binding Rossmann-like Domain"/>
    <property type="match status" value="1"/>
</dbReference>
<sequence length="41" mass="4591">MTKQRIFVAGHRGMVGSAIVRQLEQRGDVVVIVRTRDALNL</sequence>
<comment type="caution">
    <text evidence="2">The sequence shown here is derived from an EMBL/GenBank/DDBJ whole genome shotgun (WGS) entry which is preliminary data.</text>
</comment>
<accession>A0A6L3XZA7</accession>
<gene>
    <name evidence="2" type="ORF">F9C29_09650</name>
</gene>
<dbReference type="AlphaFoldDB" id="A0A6L3XZA7"/>
<reference evidence="2 3" key="1">
    <citation type="submission" date="2019-09" db="EMBL/GenBank/DDBJ databases">
        <title>Reversal of blaTEM antimicrobial resistance by CRISPR-Cas9 in clinical E. coli and other Enterobacteriaceae strains.</title>
        <authorList>
            <person name="Tagliaferri T."/>
            <person name="Guimaraes N."/>
            <person name="Pereira M."/>
            <person name="Felicori L."/>
            <person name="Horz H.-P."/>
            <person name="Santos S."/>
            <person name="Mendes T."/>
        </authorList>
    </citation>
    <scope>NUCLEOTIDE SEQUENCE [LARGE SCALE GENOMIC DNA]</scope>
    <source>
        <strain evidence="2 3">E2_blaTEM_MG</strain>
    </source>
</reference>
<dbReference type="Pfam" id="PF01370">
    <property type="entry name" value="Epimerase"/>
    <property type="match status" value="1"/>
</dbReference>
<evidence type="ECO:0000259" key="1">
    <source>
        <dbReference type="Pfam" id="PF01370"/>
    </source>
</evidence>
<evidence type="ECO:0000313" key="2">
    <source>
        <dbReference type="EMBL" id="KAB2525573.1"/>
    </source>
</evidence>
<name>A0A6L3XZA7_9ENTR</name>
<feature type="domain" description="NAD-dependent epimerase/dehydratase" evidence="1">
    <location>
        <begin position="6"/>
        <end position="36"/>
    </location>
</feature>
<protein>
    <submittedName>
        <fullName evidence="2">NAD-dependent epimerase/dehydratase family protein</fullName>
    </submittedName>
</protein>
<dbReference type="SUPFAM" id="SSF51735">
    <property type="entry name" value="NAD(P)-binding Rossmann-fold domains"/>
    <property type="match status" value="1"/>
</dbReference>
<dbReference type="EMBL" id="WBSZ01000233">
    <property type="protein sequence ID" value="KAB2525573.1"/>
    <property type="molecule type" value="Genomic_DNA"/>
</dbReference>
<feature type="non-terminal residue" evidence="2">
    <location>
        <position position="41"/>
    </location>
</feature>
<proteinExistence type="predicted"/>
<dbReference type="InterPro" id="IPR001509">
    <property type="entry name" value="Epimerase_deHydtase"/>
</dbReference>